<dbReference type="Gene3D" id="3.40.50.300">
    <property type="entry name" value="P-loop containing nucleotide triphosphate hydrolases"/>
    <property type="match status" value="1"/>
</dbReference>
<dbReference type="Gene3D" id="1.20.1560.10">
    <property type="entry name" value="ABC transporter type 1, transmembrane domain"/>
    <property type="match status" value="1"/>
</dbReference>
<dbReference type="InterPro" id="IPR003439">
    <property type="entry name" value="ABC_transporter-like_ATP-bd"/>
</dbReference>
<protein>
    <submittedName>
        <fullName evidence="13">ATP-binding cassette, subfamily B</fullName>
    </submittedName>
    <submittedName>
        <fullName evidence="12">Abc transporter</fullName>
    </submittedName>
</protein>
<dbReference type="STRING" id="640938.TR210_2631"/>
<dbReference type="EMBL" id="FJNB01000026">
    <property type="protein sequence ID" value="CZR08807.1"/>
    <property type="molecule type" value="Genomic_DNA"/>
</dbReference>
<evidence type="ECO:0000313" key="12">
    <source>
        <dbReference type="EMBL" id="CZR08807.1"/>
    </source>
</evidence>
<dbReference type="InterPro" id="IPR003593">
    <property type="entry name" value="AAA+_ATPase"/>
</dbReference>
<organism evidence="12 14">
    <name type="scientific">Trichococcus ilyis</name>
    <dbReference type="NCBI Taxonomy" id="640938"/>
    <lineage>
        <taxon>Bacteria</taxon>
        <taxon>Bacillati</taxon>
        <taxon>Bacillota</taxon>
        <taxon>Bacilli</taxon>
        <taxon>Lactobacillales</taxon>
        <taxon>Carnobacteriaceae</taxon>
        <taxon>Trichococcus</taxon>
    </lineage>
</organism>
<keyword evidence="6 13" id="KW-0067">ATP-binding</keyword>
<feature type="transmembrane region" description="Helical" evidence="9">
    <location>
        <begin position="246"/>
        <end position="264"/>
    </location>
</feature>
<keyword evidence="7 9" id="KW-1133">Transmembrane helix</keyword>
<dbReference type="Proteomes" id="UP000199280">
    <property type="component" value="Unassembled WGS sequence"/>
</dbReference>
<reference evidence="12 14" key="1">
    <citation type="submission" date="2016-02" db="EMBL/GenBank/DDBJ databases">
        <authorList>
            <person name="Wen L."/>
            <person name="He K."/>
            <person name="Yang H."/>
        </authorList>
    </citation>
    <scope>NUCLEOTIDE SEQUENCE [LARGE SCALE GENOMIC DNA]</scope>
    <source>
        <strain evidence="12">Trichococcus_R210</strain>
    </source>
</reference>
<keyword evidence="5" id="KW-0547">Nucleotide-binding</keyword>
<keyword evidence="8 9" id="KW-0472">Membrane</keyword>
<dbReference type="InterPro" id="IPR039421">
    <property type="entry name" value="Type_1_exporter"/>
</dbReference>
<keyword evidence="4 9" id="KW-0812">Transmembrane</keyword>
<sequence length="579" mass="64028">MIKKLMGSIREYKKDSILAPIYVTLEVVLEVLIPFLMSMIIDRGVGEGDMPFIIRIGLILIVSTIFSLGFGVLSGLHAAKASAGFAKNLRKDMYHNIQDFSFSNIDQFSTSSLITRLTTDITNVQNSYQMIIRIMVRAPLMLVFSLMMALSINSELGMVFLGAIPFLGFGLYLIMSKAFPIFQKVFRTYDKLNRVVQENLYGIRVVKSYVREAHETEKFKSVSKKIYTDFTKAEKILAFNSPLMQFTMYASILALSLLGGRMIVSGSMTTGQLMSLITYASQILMSLMMISMVFVMVTISRASAERIVEVLSEESDLKNGSNPVMVIPDGSVVFDRVDFSYTNDPEKLALKNVSFSVKSGETVGIIGGTGSAKTSLVHLIPRLYDATGGTVKVGGVDVRDYDMQTLRGEVAMVLQKNILFSGTIKENLRWGNPLATDEELMKAARQAQADEFIQRLPDGYDTYIEEGGTNVSGGQRQRLCIARALVKQPKILILDDSTSAVDTRTDALIRTAFKQELPDTTKFIIAQRVSSVQDADKIIVMESGSINGIGTHAELLASNTIYQEVYYSQTKGGQLTDEA</sequence>
<dbReference type="CDD" id="cd18548">
    <property type="entry name" value="ABC_6TM_Tm287_like"/>
    <property type="match status" value="1"/>
</dbReference>
<evidence type="ECO:0000256" key="8">
    <source>
        <dbReference type="ARBA" id="ARBA00023136"/>
    </source>
</evidence>
<dbReference type="PROSITE" id="PS00211">
    <property type="entry name" value="ABC_TRANSPORTER_1"/>
    <property type="match status" value="1"/>
</dbReference>
<evidence type="ECO:0000256" key="4">
    <source>
        <dbReference type="ARBA" id="ARBA00022692"/>
    </source>
</evidence>
<evidence type="ECO:0000256" key="6">
    <source>
        <dbReference type="ARBA" id="ARBA00022840"/>
    </source>
</evidence>
<dbReference type="Pfam" id="PF00005">
    <property type="entry name" value="ABC_tran"/>
    <property type="match status" value="1"/>
</dbReference>
<evidence type="ECO:0000313" key="13">
    <source>
        <dbReference type="EMBL" id="SEJ80679.1"/>
    </source>
</evidence>
<feature type="domain" description="ABC transporter" evidence="10">
    <location>
        <begin position="334"/>
        <end position="568"/>
    </location>
</feature>
<dbReference type="SUPFAM" id="SSF90123">
    <property type="entry name" value="ABC transporter transmembrane region"/>
    <property type="match status" value="1"/>
</dbReference>
<comment type="subcellular location">
    <subcellularLocation>
        <location evidence="1">Cell membrane</location>
        <topology evidence="1">Multi-pass membrane protein</topology>
    </subcellularLocation>
</comment>
<evidence type="ECO:0000256" key="5">
    <source>
        <dbReference type="ARBA" id="ARBA00022741"/>
    </source>
</evidence>
<evidence type="ECO:0000256" key="2">
    <source>
        <dbReference type="ARBA" id="ARBA00022448"/>
    </source>
</evidence>
<keyword evidence="2" id="KW-0813">Transport</keyword>
<evidence type="ECO:0000259" key="10">
    <source>
        <dbReference type="PROSITE" id="PS50893"/>
    </source>
</evidence>
<evidence type="ECO:0000256" key="1">
    <source>
        <dbReference type="ARBA" id="ARBA00004651"/>
    </source>
</evidence>
<dbReference type="GO" id="GO:0005886">
    <property type="term" value="C:plasma membrane"/>
    <property type="evidence" value="ECO:0007669"/>
    <property type="project" value="UniProtKB-SubCell"/>
</dbReference>
<dbReference type="PANTHER" id="PTHR43394:SF1">
    <property type="entry name" value="ATP-BINDING CASSETTE SUB-FAMILY B MEMBER 10, MITOCHONDRIAL"/>
    <property type="match status" value="1"/>
</dbReference>
<accession>A0A143Z6L4</accession>
<dbReference type="GO" id="GO:0016887">
    <property type="term" value="F:ATP hydrolysis activity"/>
    <property type="evidence" value="ECO:0007669"/>
    <property type="project" value="InterPro"/>
</dbReference>
<proteinExistence type="predicted"/>
<feature type="transmembrane region" description="Helical" evidence="9">
    <location>
        <begin position="21"/>
        <end position="41"/>
    </location>
</feature>
<feature type="domain" description="ABC transmembrane type-1" evidence="11">
    <location>
        <begin position="17"/>
        <end position="298"/>
    </location>
</feature>
<feature type="transmembrane region" description="Helical" evidence="9">
    <location>
        <begin position="53"/>
        <end position="73"/>
    </location>
</feature>
<dbReference type="SUPFAM" id="SSF52540">
    <property type="entry name" value="P-loop containing nucleoside triphosphate hydrolases"/>
    <property type="match status" value="1"/>
</dbReference>
<feature type="transmembrane region" description="Helical" evidence="9">
    <location>
        <begin position="158"/>
        <end position="175"/>
    </location>
</feature>
<dbReference type="FunFam" id="3.40.50.300:FF:000221">
    <property type="entry name" value="Multidrug ABC transporter ATP-binding protein"/>
    <property type="match status" value="1"/>
</dbReference>
<evidence type="ECO:0000256" key="9">
    <source>
        <dbReference type="SAM" id="Phobius"/>
    </source>
</evidence>
<dbReference type="OrthoDB" id="9770415at2"/>
<dbReference type="GO" id="GO:0015421">
    <property type="term" value="F:ABC-type oligopeptide transporter activity"/>
    <property type="evidence" value="ECO:0007669"/>
    <property type="project" value="TreeGrafter"/>
</dbReference>
<reference evidence="13 15" key="2">
    <citation type="submission" date="2016-10" db="EMBL/GenBank/DDBJ databases">
        <authorList>
            <person name="Varghese N."/>
            <person name="Submissions S."/>
        </authorList>
    </citation>
    <scope>NUCLEOTIDE SEQUENCE [LARGE SCALE GENOMIC DNA]</scope>
    <source>
        <strain evidence="13 15">DSM 22150</strain>
    </source>
</reference>
<dbReference type="RefSeq" id="WP_068624521.1">
    <property type="nucleotide sequence ID" value="NZ_FJNB01000026.1"/>
</dbReference>
<dbReference type="GO" id="GO:0005524">
    <property type="term" value="F:ATP binding"/>
    <property type="evidence" value="ECO:0007669"/>
    <property type="project" value="UniProtKB-KW"/>
</dbReference>
<evidence type="ECO:0000259" key="11">
    <source>
        <dbReference type="PROSITE" id="PS50929"/>
    </source>
</evidence>
<dbReference type="PANTHER" id="PTHR43394">
    <property type="entry name" value="ATP-DEPENDENT PERMEASE MDL1, MITOCHONDRIAL"/>
    <property type="match status" value="1"/>
</dbReference>
<dbReference type="InterPro" id="IPR011527">
    <property type="entry name" value="ABC1_TM_dom"/>
</dbReference>
<gene>
    <name evidence="13" type="ORF">SAMN05216375_12820</name>
    <name evidence="12" type="ORF">TR210_2631</name>
</gene>
<dbReference type="InterPro" id="IPR027417">
    <property type="entry name" value="P-loop_NTPase"/>
</dbReference>
<dbReference type="AlphaFoldDB" id="A0A143Z6L4"/>
<keyword evidence="3" id="KW-1003">Cell membrane</keyword>
<feature type="transmembrane region" description="Helical" evidence="9">
    <location>
        <begin position="276"/>
        <end position="297"/>
    </location>
</feature>
<dbReference type="PROSITE" id="PS50893">
    <property type="entry name" value="ABC_TRANSPORTER_2"/>
    <property type="match status" value="1"/>
</dbReference>
<dbReference type="Proteomes" id="UP000076878">
    <property type="component" value="Unassembled WGS sequence"/>
</dbReference>
<dbReference type="EMBL" id="FNYT01000028">
    <property type="protein sequence ID" value="SEJ80679.1"/>
    <property type="molecule type" value="Genomic_DNA"/>
</dbReference>
<dbReference type="SMART" id="SM00382">
    <property type="entry name" value="AAA"/>
    <property type="match status" value="1"/>
</dbReference>
<evidence type="ECO:0000256" key="3">
    <source>
        <dbReference type="ARBA" id="ARBA00022475"/>
    </source>
</evidence>
<dbReference type="Pfam" id="PF00664">
    <property type="entry name" value="ABC_membrane"/>
    <property type="match status" value="1"/>
</dbReference>
<keyword evidence="15" id="KW-1185">Reference proteome</keyword>
<dbReference type="InterPro" id="IPR017871">
    <property type="entry name" value="ABC_transporter-like_CS"/>
</dbReference>
<dbReference type="PROSITE" id="PS50929">
    <property type="entry name" value="ABC_TM1F"/>
    <property type="match status" value="1"/>
</dbReference>
<evidence type="ECO:0000313" key="15">
    <source>
        <dbReference type="Proteomes" id="UP000199280"/>
    </source>
</evidence>
<feature type="transmembrane region" description="Helical" evidence="9">
    <location>
        <begin position="134"/>
        <end position="152"/>
    </location>
</feature>
<evidence type="ECO:0000256" key="7">
    <source>
        <dbReference type="ARBA" id="ARBA00022989"/>
    </source>
</evidence>
<name>A0A143Z6L4_9LACT</name>
<dbReference type="InterPro" id="IPR036640">
    <property type="entry name" value="ABC1_TM_sf"/>
</dbReference>
<evidence type="ECO:0000313" key="14">
    <source>
        <dbReference type="Proteomes" id="UP000076878"/>
    </source>
</evidence>